<feature type="domain" description="HTH tetR-type" evidence="5">
    <location>
        <begin position="15"/>
        <end position="75"/>
    </location>
</feature>
<keyword evidence="1" id="KW-0805">Transcription regulation</keyword>
<dbReference type="PRINTS" id="PR00455">
    <property type="entry name" value="HTHTETR"/>
</dbReference>
<sequence>MAPRSDTTLAERKRQLVAEELRNAALMLLATRGFDAVTVDDIVAAAGMSRRTFFRYFASKEDVVVRFIADMGTDVVAELAARPKDEPPSVALRHAIWRPLAGCADQPDHAERSRIVVRLILDTPALHARWLERQIHWRAGLTAELAARNGLDPDTDPYPHLAAGMAMLALDAVLQQWQPGDDEQRLAELTDHAFAVVAPALDRPSVGAPGRVIDSPGRRQVR</sequence>
<evidence type="ECO:0000313" key="6">
    <source>
        <dbReference type="EMBL" id="RKN26125.1"/>
    </source>
</evidence>
<dbReference type="EMBL" id="RAZT01000022">
    <property type="protein sequence ID" value="RKN26125.1"/>
    <property type="molecule type" value="Genomic_DNA"/>
</dbReference>
<evidence type="ECO:0000313" key="7">
    <source>
        <dbReference type="Proteomes" id="UP000275865"/>
    </source>
</evidence>
<proteinExistence type="predicted"/>
<dbReference type="AlphaFoldDB" id="A0A3A9XLQ2"/>
<comment type="caution">
    <text evidence="6">The sequence shown here is derived from an EMBL/GenBank/DDBJ whole genome shotgun (WGS) entry which is preliminary data.</text>
</comment>
<evidence type="ECO:0000256" key="3">
    <source>
        <dbReference type="ARBA" id="ARBA00023163"/>
    </source>
</evidence>
<organism evidence="6 7">
    <name type="scientific">Micromonospora musae</name>
    <dbReference type="NCBI Taxonomy" id="1894970"/>
    <lineage>
        <taxon>Bacteria</taxon>
        <taxon>Bacillati</taxon>
        <taxon>Actinomycetota</taxon>
        <taxon>Actinomycetes</taxon>
        <taxon>Micromonosporales</taxon>
        <taxon>Micromonosporaceae</taxon>
        <taxon>Micromonospora</taxon>
    </lineage>
</organism>
<accession>A0A3A9XLQ2</accession>
<dbReference type="PANTHER" id="PTHR30055:SF238">
    <property type="entry name" value="MYCOFACTOCIN BIOSYNTHESIS TRANSCRIPTIONAL REGULATOR MFTR-RELATED"/>
    <property type="match status" value="1"/>
</dbReference>
<keyword evidence="2 4" id="KW-0238">DNA-binding</keyword>
<dbReference type="Gene3D" id="1.10.10.60">
    <property type="entry name" value="Homeodomain-like"/>
    <property type="match status" value="1"/>
</dbReference>
<protein>
    <submittedName>
        <fullName evidence="6">TetR family transcriptional regulator</fullName>
    </submittedName>
</protein>
<gene>
    <name evidence="6" type="ORF">D7044_30255</name>
</gene>
<dbReference type="GO" id="GO:0000976">
    <property type="term" value="F:transcription cis-regulatory region binding"/>
    <property type="evidence" value="ECO:0007669"/>
    <property type="project" value="TreeGrafter"/>
</dbReference>
<evidence type="ECO:0000256" key="4">
    <source>
        <dbReference type="PROSITE-ProRule" id="PRU00335"/>
    </source>
</evidence>
<dbReference type="InterPro" id="IPR041347">
    <property type="entry name" value="MftR_C"/>
</dbReference>
<name>A0A3A9XLQ2_9ACTN</name>
<dbReference type="Pfam" id="PF17754">
    <property type="entry name" value="TetR_C_14"/>
    <property type="match status" value="1"/>
</dbReference>
<dbReference type="RefSeq" id="WP_120690921.1">
    <property type="nucleotide sequence ID" value="NZ_RAZT01000022.1"/>
</dbReference>
<dbReference type="PROSITE" id="PS50977">
    <property type="entry name" value="HTH_TETR_2"/>
    <property type="match status" value="1"/>
</dbReference>
<evidence type="ECO:0000259" key="5">
    <source>
        <dbReference type="PROSITE" id="PS50977"/>
    </source>
</evidence>
<dbReference type="InterPro" id="IPR050109">
    <property type="entry name" value="HTH-type_TetR-like_transc_reg"/>
</dbReference>
<evidence type="ECO:0000256" key="2">
    <source>
        <dbReference type="ARBA" id="ARBA00023125"/>
    </source>
</evidence>
<reference evidence="6 7" key="1">
    <citation type="submission" date="2018-09" db="EMBL/GenBank/DDBJ databases">
        <title>Micromonospora sp. nov. MS1-9, isolated from a root of Musa sp.</title>
        <authorList>
            <person name="Kuncharoen N."/>
            <person name="Kudo T."/>
            <person name="Ohkuma M."/>
            <person name="Yuki M."/>
            <person name="Tanasupawat S."/>
        </authorList>
    </citation>
    <scope>NUCLEOTIDE SEQUENCE [LARGE SCALE GENOMIC DNA]</scope>
    <source>
        <strain evidence="6 7">MS1-9</strain>
    </source>
</reference>
<keyword evidence="3" id="KW-0804">Transcription</keyword>
<dbReference type="Gene3D" id="1.10.357.10">
    <property type="entry name" value="Tetracycline Repressor, domain 2"/>
    <property type="match status" value="1"/>
</dbReference>
<dbReference type="Proteomes" id="UP000275865">
    <property type="component" value="Unassembled WGS sequence"/>
</dbReference>
<dbReference type="InterPro" id="IPR009057">
    <property type="entry name" value="Homeodomain-like_sf"/>
</dbReference>
<dbReference type="InterPro" id="IPR001647">
    <property type="entry name" value="HTH_TetR"/>
</dbReference>
<dbReference type="Pfam" id="PF00440">
    <property type="entry name" value="TetR_N"/>
    <property type="match status" value="1"/>
</dbReference>
<feature type="DNA-binding region" description="H-T-H motif" evidence="4">
    <location>
        <begin position="38"/>
        <end position="57"/>
    </location>
</feature>
<dbReference type="PANTHER" id="PTHR30055">
    <property type="entry name" value="HTH-TYPE TRANSCRIPTIONAL REGULATOR RUTR"/>
    <property type="match status" value="1"/>
</dbReference>
<evidence type="ECO:0000256" key="1">
    <source>
        <dbReference type="ARBA" id="ARBA00023015"/>
    </source>
</evidence>
<dbReference type="SUPFAM" id="SSF46689">
    <property type="entry name" value="Homeodomain-like"/>
    <property type="match status" value="1"/>
</dbReference>
<dbReference type="GO" id="GO:0003700">
    <property type="term" value="F:DNA-binding transcription factor activity"/>
    <property type="evidence" value="ECO:0007669"/>
    <property type="project" value="TreeGrafter"/>
</dbReference>